<dbReference type="InterPro" id="IPR029510">
    <property type="entry name" value="Ald_DH_CS_GLU"/>
</dbReference>
<dbReference type="InterPro" id="IPR016163">
    <property type="entry name" value="Ald_DH_C"/>
</dbReference>
<dbReference type="Proteomes" id="UP000191500">
    <property type="component" value="Unassembled WGS sequence"/>
</dbReference>
<feature type="active site" evidence="5">
    <location>
        <position position="254"/>
    </location>
</feature>
<evidence type="ECO:0000313" key="9">
    <source>
        <dbReference type="Proteomes" id="UP000191500"/>
    </source>
</evidence>
<evidence type="ECO:0000256" key="3">
    <source>
        <dbReference type="ARBA" id="ARBA00024226"/>
    </source>
</evidence>
<evidence type="ECO:0000256" key="6">
    <source>
        <dbReference type="RuleBase" id="RU003345"/>
    </source>
</evidence>
<dbReference type="AlphaFoldDB" id="A0A1V6V5R8"/>
<protein>
    <recommendedName>
        <fullName evidence="3">aldehyde dehydrogenase (NAD(+))</fullName>
        <ecNumber evidence="3">1.2.1.3</ecNumber>
    </recommendedName>
</protein>
<accession>A0A1V6V5R8</accession>
<feature type="domain" description="Aldehyde dehydrogenase" evidence="7">
    <location>
        <begin position="21"/>
        <end position="475"/>
    </location>
</feature>
<dbReference type="Pfam" id="PF00171">
    <property type="entry name" value="Aldedh"/>
    <property type="match status" value="1"/>
</dbReference>
<evidence type="ECO:0000256" key="1">
    <source>
        <dbReference type="ARBA" id="ARBA00009986"/>
    </source>
</evidence>
<name>A0A1V6V5R8_9EURO</name>
<dbReference type="GO" id="GO:0004029">
    <property type="term" value="F:aldehyde dehydrogenase (NAD+) activity"/>
    <property type="evidence" value="ECO:0007669"/>
    <property type="project" value="UniProtKB-EC"/>
</dbReference>
<dbReference type="SUPFAM" id="SSF53720">
    <property type="entry name" value="ALDH-like"/>
    <property type="match status" value="1"/>
</dbReference>
<comment type="catalytic activity">
    <reaction evidence="4">
        <text>an aldehyde + NAD(+) + H2O = a carboxylate + NADH + 2 H(+)</text>
        <dbReference type="Rhea" id="RHEA:16185"/>
        <dbReference type="ChEBI" id="CHEBI:15377"/>
        <dbReference type="ChEBI" id="CHEBI:15378"/>
        <dbReference type="ChEBI" id="CHEBI:17478"/>
        <dbReference type="ChEBI" id="CHEBI:29067"/>
        <dbReference type="ChEBI" id="CHEBI:57540"/>
        <dbReference type="ChEBI" id="CHEBI:57945"/>
        <dbReference type="EC" id="1.2.1.3"/>
    </reaction>
</comment>
<evidence type="ECO:0000256" key="2">
    <source>
        <dbReference type="ARBA" id="ARBA00023002"/>
    </source>
</evidence>
<sequence length="482" mass="51851">MAPMVDASIETRLFINGEFRASSSSKTFEVVYPYTKEVVAQVQEADIKDVEDAVTAAKAAFPAWRDLGTEKRGVYLRKLSQLILESNNELAKLETLSTGRPISQFFDASFAAQFFGYFAGGGWTAQGTASLNTPDHLNMTVKQPYGVVALIIPWNFPLIMFASKMAPALAAGNTVVLKSSEKAPLTSLFVAKLIEEAGFPPGVVNIISGLGNPTGAVLASHMTVRCISFTGSTATGQKIQAAAANSNMKRVHMELGGKSPAIIFEDADLETAAAQTQFGIQFNSGQVCSANSRIYVHESVAQQFTTLFREKFAAVRMGDPLDPATSHGPQIDLLQYNRIKEYLSIGEKDGTLSLGGDAKDGFFVRPTIFEGVAEDSRLMREEVFGPVVAINTFSTETEAIEKANNSEFGLFAAVFTKDIDRAVRLAKALDAGTVGVNCTSPTGAMDSAFGGLKMSGNDREGFLYSLDNFLETKSILIKTARL</sequence>
<dbReference type="EC" id="1.2.1.3" evidence="3"/>
<evidence type="ECO:0000259" key="7">
    <source>
        <dbReference type="Pfam" id="PF00171"/>
    </source>
</evidence>
<reference evidence="9" key="1">
    <citation type="journal article" date="2017" name="Nat. Microbiol.">
        <title>Global analysis of biosynthetic gene clusters reveals vast potential of secondary metabolite production in Penicillium species.</title>
        <authorList>
            <person name="Nielsen J.C."/>
            <person name="Grijseels S."/>
            <person name="Prigent S."/>
            <person name="Ji B."/>
            <person name="Dainat J."/>
            <person name="Nielsen K.F."/>
            <person name="Frisvad J.C."/>
            <person name="Workman M."/>
            <person name="Nielsen J."/>
        </authorList>
    </citation>
    <scope>NUCLEOTIDE SEQUENCE [LARGE SCALE GENOMIC DNA]</scope>
    <source>
        <strain evidence="9">IBT 31321</strain>
    </source>
</reference>
<evidence type="ECO:0000256" key="5">
    <source>
        <dbReference type="PROSITE-ProRule" id="PRU10007"/>
    </source>
</evidence>
<dbReference type="Gene3D" id="3.40.309.10">
    <property type="entry name" value="Aldehyde Dehydrogenase, Chain A, domain 2"/>
    <property type="match status" value="1"/>
</dbReference>
<dbReference type="InterPro" id="IPR016162">
    <property type="entry name" value="Ald_DH_N"/>
</dbReference>
<comment type="similarity">
    <text evidence="1 6">Belongs to the aldehyde dehydrogenase family.</text>
</comment>
<dbReference type="FunFam" id="3.40.605.10:FF:000001">
    <property type="entry name" value="Aldehyde dehydrogenase 1"/>
    <property type="match status" value="1"/>
</dbReference>
<keyword evidence="9" id="KW-1185">Reference proteome</keyword>
<comment type="caution">
    <text evidence="8">The sequence shown here is derived from an EMBL/GenBank/DDBJ whole genome shotgun (WGS) entry which is preliminary data.</text>
</comment>
<dbReference type="InterPro" id="IPR016161">
    <property type="entry name" value="Ald_DH/histidinol_DH"/>
</dbReference>
<organism evidence="8 9">
    <name type="scientific">Penicillium coprophilum</name>
    <dbReference type="NCBI Taxonomy" id="36646"/>
    <lineage>
        <taxon>Eukaryota</taxon>
        <taxon>Fungi</taxon>
        <taxon>Dikarya</taxon>
        <taxon>Ascomycota</taxon>
        <taxon>Pezizomycotina</taxon>
        <taxon>Eurotiomycetes</taxon>
        <taxon>Eurotiomycetidae</taxon>
        <taxon>Eurotiales</taxon>
        <taxon>Aspergillaceae</taxon>
        <taxon>Penicillium</taxon>
    </lineage>
</organism>
<dbReference type="InterPro" id="IPR015590">
    <property type="entry name" value="Aldehyde_DH_dom"/>
</dbReference>
<gene>
    <name evidence="8" type="ORF">PENCOP_c001G04606</name>
</gene>
<dbReference type="PROSITE" id="PS00687">
    <property type="entry name" value="ALDEHYDE_DEHYDR_GLU"/>
    <property type="match status" value="1"/>
</dbReference>
<evidence type="ECO:0000256" key="4">
    <source>
        <dbReference type="ARBA" id="ARBA00049194"/>
    </source>
</evidence>
<dbReference type="Gene3D" id="3.40.605.10">
    <property type="entry name" value="Aldehyde Dehydrogenase, Chain A, domain 1"/>
    <property type="match status" value="1"/>
</dbReference>
<dbReference type="STRING" id="36646.A0A1V6V5R8"/>
<keyword evidence="2 6" id="KW-0560">Oxidoreductase</keyword>
<dbReference type="EMBL" id="MDDG01000001">
    <property type="protein sequence ID" value="OQE46034.1"/>
    <property type="molecule type" value="Genomic_DNA"/>
</dbReference>
<dbReference type="FunFam" id="3.40.309.10:FF:000012">
    <property type="entry name" value="Betaine aldehyde dehydrogenase"/>
    <property type="match status" value="1"/>
</dbReference>
<dbReference type="PANTHER" id="PTHR11699">
    <property type="entry name" value="ALDEHYDE DEHYDROGENASE-RELATED"/>
    <property type="match status" value="1"/>
</dbReference>
<proteinExistence type="inferred from homology"/>
<evidence type="ECO:0000313" key="8">
    <source>
        <dbReference type="EMBL" id="OQE46034.1"/>
    </source>
</evidence>